<evidence type="ECO:0000256" key="2">
    <source>
        <dbReference type="SAM" id="SignalP"/>
    </source>
</evidence>
<evidence type="ECO:0000313" key="4">
    <source>
        <dbReference type="Proteomes" id="UP001642484"/>
    </source>
</evidence>
<feature type="transmembrane region" description="Helical" evidence="1">
    <location>
        <begin position="102"/>
        <end position="122"/>
    </location>
</feature>
<protein>
    <submittedName>
        <fullName evidence="3">Uncharacterized protein</fullName>
    </submittedName>
</protein>
<organism evidence="3 4">
    <name type="scientific">Durusdinium trenchii</name>
    <dbReference type="NCBI Taxonomy" id="1381693"/>
    <lineage>
        <taxon>Eukaryota</taxon>
        <taxon>Sar</taxon>
        <taxon>Alveolata</taxon>
        <taxon>Dinophyceae</taxon>
        <taxon>Suessiales</taxon>
        <taxon>Symbiodiniaceae</taxon>
        <taxon>Durusdinium</taxon>
    </lineage>
</organism>
<dbReference type="Proteomes" id="UP001642484">
    <property type="component" value="Unassembled WGS sequence"/>
</dbReference>
<accession>A0ABP0Q9I1</accession>
<feature type="signal peptide" evidence="2">
    <location>
        <begin position="1"/>
        <end position="21"/>
    </location>
</feature>
<keyword evidence="1" id="KW-1133">Transmembrane helix</keyword>
<evidence type="ECO:0000256" key="1">
    <source>
        <dbReference type="SAM" id="Phobius"/>
    </source>
</evidence>
<sequence>MTMRLMMLSFVAILLLRHAEAAANCAKMAGCRNLAGGDQTRPVLEGEQYFTQPDGACSFGHVAENGLQCKPGPSCGYTLFNCICISEEAARDNSTGARNSRFLFGGGASVLAMTFVFCAWIWRRRPHRKIVPSIGLGWPQSIGQPQSRFTGVCVEQGPVIAEEVPNAKIAKWDCLSIAFIVFLPGTLVVAGIAIFISGLSIHVGEYYNGCRI</sequence>
<evidence type="ECO:0000313" key="3">
    <source>
        <dbReference type="EMBL" id="CAK9084897.1"/>
    </source>
</evidence>
<proteinExistence type="predicted"/>
<keyword evidence="2" id="KW-0732">Signal</keyword>
<keyword evidence="1" id="KW-0812">Transmembrane</keyword>
<reference evidence="3 4" key="1">
    <citation type="submission" date="2024-02" db="EMBL/GenBank/DDBJ databases">
        <authorList>
            <person name="Chen Y."/>
            <person name="Shah S."/>
            <person name="Dougan E. K."/>
            <person name="Thang M."/>
            <person name="Chan C."/>
        </authorList>
    </citation>
    <scope>NUCLEOTIDE SEQUENCE [LARGE SCALE GENOMIC DNA]</scope>
</reference>
<comment type="caution">
    <text evidence="3">The sequence shown here is derived from an EMBL/GenBank/DDBJ whole genome shotgun (WGS) entry which is preliminary data.</text>
</comment>
<feature type="transmembrane region" description="Helical" evidence="1">
    <location>
        <begin position="175"/>
        <end position="196"/>
    </location>
</feature>
<dbReference type="EMBL" id="CAXAMN010024250">
    <property type="protein sequence ID" value="CAK9084897.1"/>
    <property type="molecule type" value="Genomic_DNA"/>
</dbReference>
<keyword evidence="4" id="KW-1185">Reference proteome</keyword>
<name>A0ABP0Q9I1_9DINO</name>
<gene>
    <name evidence="3" type="ORF">CCMP2556_LOCUS41250</name>
</gene>
<feature type="chain" id="PRO_5046141282" evidence="2">
    <location>
        <begin position="22"/>
        <end position="212"/>
    </location>
</feature>
<keyword evidence="1" id="KW-0472">Membrane</keyword>